<feature type="domain" description="GST N-terminal" evidence="8">
    <location>
        <begin position="2"/>
        <end position="84"/>
    </location>
</feature>
<organism evidence="9 10">
    <name type="scientific">Zymomonas mobilis subsp. pomaceae (strain ATCC 29192 / DSM 22645 / JCM 10191 / CCUG 17912 / NBRC 13757 / NCIMB 11200 / NRRL B-4491 / Barker I)</name>
    <dbReference type="NCBI Taxonomy" id="579138"/>
    <lineage>
        <taxon>Bacteria</taxon>
        <taxon>Pseudomonadati</taxon>
        <taxon>Pseudomonadota</taxon>
        <taxon>Alphaproteobacteria</taxon>
        <taxon>Sphingomonadales</taxon>
        <taxon>Zymomonadaceae</taxon>
        <taxon>Zymomonas</taxon>
    </lineage>
</organism>
<dbReference type="CDD" id="cd03418">
    <property type="entry name" value="GRX_GRXb_1_3_like"/>
    <property type="match status" value="1"/>
</dbReference>
<comment type="function">
    <text evidence="1 7">Has a glutathione-disulfide oxidoreductase activity in the presence of NADPH and glutathione reductase. Reduces low molecular weight disulfides and proteins.</text>
</comment>
<dbReference type="EMBL" id="CP002865">
    <property type="protein sequence ID" value="AEI37394.1"/>
    <property type="molecule type" value="Genomic_DNA"/>
</dbReference>
<evidence type="ECO:0000256" key="1">
    <source>
        <dbReference type="ARBA" id="ARBA00002549"/>
    </source>
</evidence>
<dbReference type="GO" id="GO:0005737">
    <property type="term" value="C:cytoplasm"/>
    <property type="evidence" value="ECO:0007669"/>
    <property type="project" value="TreeGrafter"/>
</dbReference>
<sequence>MAHIEIYTTNVCPYCKRAKALFAEKGVSFDEYDVTTDSAKRTEMIKRSGGRTVPQIFIDDKHIGGCDDLVALNSAGKLDPLLGK</sequence>
<dbReference type="HOGENOM" id="CLU_026126_7_3_5"/>
<evidence type="ECO:0000256" key="6">
    <source>
        <dbReference type="ARBA" id="ARBA00023284"/>
    </source>
</evidence>
<keyword evidence="6 7" id="KW-0676">Redox-active center</keyword>
<evidence type="ECO:0000313" key="10">
    <source>
        <dbReference type="Proteomes" id="UP000000491"/>
    </source>
</evidence>
<dbReference type="FunFam" id="3.40.30.10:FF:000018">
    <property type="entry name" value="Glutaredoxin"/>
    <property type="match status" value="1"/>
</dbReference>
<dbReference type="Pfam" id="PF00462">
    <property type="entry name" value="Glutaredoxin"/>
    <property type="match status" value="1"/>
</dbReference>
<dbReference type="GO" id="GO:0034599">
    <property type="term" value="P:cellular response to oxidative stress"/>
    <property type="evidence" value="ECO:0007669"/>
    <property type="project" value="TreeGrafter"/>
</dbReference>
<dbReference type="PRINTS" id="PR00160">
    <property type="entry name" value="GLUTAREDOXIN"/>
</dbReference>
<dbReference type="InterPro" id="IPR004045">
    <property type="entry name" value="Glutathione_S-Trfase_N"/>
</dbReference>
<evidence type="ECO:0000256" key="5">
    <source>
        <dbReference type="ARBA" id="ARBA00023157"/>
    </source>
</evidence>
<keyword evidence="3 7" id="KW-0813">Transport</keyword>
<dbReference type="PROSITE" id="PS50404">
    <property type="entry name" value="GST_NTER"/>
    <property type="match status" value="1"/>
</dbReference>
<keyword evidence="5" id="KW-1015">Disulfide bond</keyword>
<dbReference type="Gene3D" id="3.40.30.10">
    <property type="entry name" value="Glutaredoxin"/>
    <property type="match status" value="1"/>
</dbReference>
<evidence type="ECO:0000259" key="8">
    <source>
        <dbReference type="PROSITE" id="PS50404"/>
    </source>
</evidence>
<evidence type="ECO:0000256" key="3">
    <source>
        <dbReference type="ARBA" id="ARBA00022448"/>
    </source>
</evidence>
<dbReference type="PANTHER" id="PTHR45694">
    <property type="entry name" value="GLUTAREDOXIN 2"/>
    <property type="match status" value="1"/>
</dbReference>
<evidence type="ECO:0000256" key="2">
    <source>
        <dbReference type="ARBA" id="ARBA00007787"/>
    </source>
</evidence>
<dbReference type="RefSeq" id="WP_013933793.1">
    <property type="nucleotide sequence ID" value="NC_015709.1"/>
</dbReference>
<dbReference type="AlphaFoldDB" id="F8EVR7"/>
<reference evidence="9 10" key="1">
    <citation type="journal article" date="2011" name="J. Bacteriol.">
        <title>Genome sequence of the ethanol-producing Zymomonas mobilis subsp. pomaceae lectotype strain ATCC 29192.</title>
        <authorList>
            <person name="Kouvelis V.N."/>
            <person name="Davenport K.W."/>
            <person name="Brettin T.S."/>
            <person name="Bruce D."/>
            <person name="Detter C."/>
            <person name="Han C.S."/>
            <person name="Nolan M."/>
            <person name="Tapia R."/>
            <person name="Damoulaki A."/>
            <person name="Kyrpides N.C."/>
            <person name="Typas M.A."/>
            <person name="Pappas K.M."/>
        </authorList>
    </citation>
    <scope>NUCLEOTIDE SEQUENCE [LARGE SCALE GENOMIC DNA]</scope>
    <source>
        <strain evidence="10">ATCC 29192 / DSM 22645 / JCM 10191 / CCUG 17912 / NBRC 13757 / NCIMB 11200 / NRRL B-4491 / Barker I</strain>
    </source>
</reference>
<protein>
    <recommendedName>
        <fullName evidence="7">Glutaredoxin</fullName>
    </recommendedName>
</protein>
<name>F8EVR7_ZYMMT</name>
<evidence type="ECO:0000256" key="7">
    <source>
        <dbReference type="RuleBase" id="RU364065"/>
    </source>
</evidence>
<comment type="similarity">
    <text evidence="2 7">Belongs to the glutaredoxin family.</text>
</comment>
<keyword evidence="4 7" id="KW-0249">Electron transport</keyword>
<dbReference type="PROSITE" id="PS00195">
    <property type="entry name" value="GLUTAREDOXIN_1"/>
    <property type="match status" value="1"/>
</dbReference>
<keyword evidence="7" id="KW-0963">Cytoplasm</keyword>
<dbReference type="Proteomes" id="UP000000491">
    <property type="component" value="Chromosome"/>
</dbReference>
<dbReference type="SUPFAM" id="SSF52833">
    <property type="entry name" value="Thioredoxin-like"/>
    <property type="match status" value="1"/>
</dbReference>
<dbReference type="NCBIfam" id="NF007923">
    <property type="entry name" value="PRK10638.1"/>
    <property type="match status" value="1"/>
</dbReference>
<dbReference type="PATRIC" id="fig|579138.3.peg.516"/>
<gene>
    <name evidence="9" type="ordered locus">Zymop_0491</name>
</gene>
<evidence type="ECO:0000313" key="9">
    <source>
        <dbReference type="EMBL" id="AEI37394.1"/>
    </source>
</evidence>
<dbReference type="InterPro" id="IPR002109">
    <property type="entry name" value="Glutaredoxin"/>
</dbReference>
<dbReference type="STRING" id="579138.Zymop_0491"/>
<dbReference type="GO" id="GO:0045454">
    <property type="term" value="P:cell redox homeostasis"/>
    <property type="evidence" value="ECO:0007669"/>
    <property type="project" value="InterPro"/>
</dbReference>
<dbReference type="eggNOG" id="COG0695">
    <property type="taxonomic scope" value="Bacteria"/>
</dbReference>
<dbReference type="InterPro" id="IPR036249">
    <property type="entry name" value="Thioredoxin-like_sf"/>
</dbReference>
<dbReference type="InterPro" id="IPR011900">
    <property type="entry name" value="GRX_bact"/>
</dbReference>
<dbReference type="PANTHER" id="PTHR45694:SF18">
    <property type="entry name" value="GLUTAREDOXIN-1-RELATED"/>
    <property type="match status" value="1"/>
</dbReference>
<dbReference type="InterPro" id="IPR011767">
    <property type="entry name" value="GLR_AS"/>
</dbReference>
<accession>F8EVR7</accession>
<dbReference type="PROSITE" id="PS51354">
    <property type="entry name" value="GLUTAREDOXIN_2"/>
    <property type="match status" value="1"/>
</dbReference>
<dbReference type="InterPro" id="IPR014025">
    <property type="entry name" value="Glutaredoxin_subgr"/>
</dbReference>
<dbReference type="NCBIfam" id="TIGR02181">
    <property type="entry name" value="GRX_bact"/>
    <property type="match status" value="1"/>
</dbReference>
<dbReference type="KEGG" id="zmp:Zymop_0491"/>
<evidence type="ECO:0000256" key="4">
    <source>
        <dbReference type="ARBA" id="ARBA00022982"/>
    </source>
</evidence>
<dbReference type="GO" id="GO:0015038">
    <property type="term" value="F:glutathione disulfide oxidoreductase activity"/>
    <property type="evidence" value="ECO:0007669"/>
    <property type="project" value="UniProtKB-UniRule"/>
</dbReference>
<proteinExistence type="inferred from homology"/>